<name>A0ABD2ML66_9CUCU</name>
<dbReference type="AlphaFoldDB" id="A0ABD2ML66"/>
<comment type="caution">
    <text evidence="1">The sequence shown here is derived from an EMBL/GenBank/DDBJ whole genome shotgun (WGS) entry which is preliminary data.</text>
</comment>
<sequence>MAAFEMYLSRRFFLRIFKGTRFASAKMPGTGLLLKAPVISLAALLLMTSSPDLAPQHSFGNTDVPGGVAALLQNFIVCVWVDNLVCLNISCLEEVHPFS</sequence>
<gene>
    <name evidence="1" type="ORF">HHI36_011214</name>
</gene>
<protein>
    <submittedName>
        <fullName evidence="1">Uncharacterized protein</fullName>
    </submittedName>
</protein>
<evidence type="ECO:0000313" key="1">
    <source>
        <dbReference type="EMBL" id="KAL3267074.1"/>
    </source>
</evidence>
<evidence type="ECO:0000313" key="2">
    <source>
        <dbReference type="Proteomes" id="UP001516400"/>
    </source>
</evidence>
<dbReference type="EMBL" id="JABFTP020000001">
    <property type="protein sequence ID" value="KAL3267074.1"/>
    <property type="molecule type" value="Genomic_DNA"/>
</dbReference>
<reference evidence="1 2" key="1">
    <citation type="journal article" date="2021" name="BMC Biol.">
        <title>Horizontally acquired antibacterial genes associated with adaptive radiation of ladybird beetles.</title>
        <authorList>
            <person name="Li H.S."/>
            <person name="Tang X.F."/>
            <person name="Huang Y.H."/>
            <person name="Xu Z.Y."/>
            <person name="Chen M.L."/>
            <person name="Du X.Y."/>
            <person name="Qiu B.Y."/>
            <person name="Chen P.T."/>
            <person name="Zhang W."/>
            <person name="Slipinski A."/>
            <person name="Escalona H.E."/>
            <person name="Waterhouse R.M."/>
            <person name="Zwick A."/>
            <person name="Pang H."/>
        </authorList>
    </citation>
    <scope>NUCLEOTIDE SEQUENCE [LARGE SCALE GENOMIC DNA]</scope>
    <source>
        <tissue evidence="1">Whole body of male adult</tissue>
    </source>
</reference>
<dbReference type="Proteomes" id="UP001516400">
    <property type="component" value="Unassembled WGS sequence"/>
</dbReference>
<accession>A0ABD2ML66</accession>
<proteinExistence type="predicted"/>
<organism evidence="1 2">
    <name type="scientific">Cryptolaemus montrouzieri</name>
    <dbReference type="NCBI Taxonomy" id="559131"/>
    <lineage>
        <taxon>Eukaryota</taxon>
        <taxon>Metazoa</taxon>
        <taxon>Ecdysozoa</taxon>
        <taxon>Arthropoda</taxon>
        <taxon>Hexapoda</taxon>
        <taxon>Insecta</taxon>
        <taxon>Pterygota</taxon>
        <taxon>Neoptera</taxon>
        <taxon>Endopterygota</taxon>
        <taxon>Coleoptera</taxon>
        <taxon>Polyphaga</taxon>
        <taxon>Cucujiformia</taxon>
        <taxon>Coccinelloidea</taxon>
        <taxon>Coccinellidae</taxon>
        <taxon>Scymninae</taxon>
        <taxon>Scymnini</taxon>
        <taxon>Cryptolaemus</taxon>
    </lineage>
</organism>
<keyword evidence="2" id="KW-1185">Reference proteome</keyword>